<proteinExistence type="predicted"/>
<keyword evidence="2" id="KW-1185">Reference proteome</keyword>
<dbReference type="PATRIC" id="fig|348824.6.peg.4967"/>
<geneLocation type="plasmid" evidence="1 2">
    <name>pLPU83c</name>
</geneLocation>
<gene>
    <name evidence="1" type="ORF">LPU83_pLPU83c_0259</name>
</gene>
<evidence type="ECO:0000313" key="1">
    <source>
        <dbReference type="EMBL" id="CDM60821.1"/>
    </source>
</evidence>
<keyword evidence="1" id="KW-0614">Plasmid</keyword>
<dbReference type="EMBL" id="HG916854">
    <property type="protein sequence ID" value="CDM60821.1"/>
    <property type="molecule type" value="Genomic_DNA"/>
</dbReference>
<dbReference type="HOGENOM" id="CLU_2938630_0_0_5"/>
<organism evidence="1 2">
    <name type="scientific">Rhizobium favelukesii</name>
    <dbReference type="NCBI Taxonomy" id="348824"/>
    <lineage>
        <taxon>Bacteria</taxon>
        <taxon>Pseudomonadati</taxon>
        <taxon>Pseudomonadota</taxon>
        <taxon>Alphaproteobacteria</taxon>
        <taxon>Hyphomicrobiales</taxon>
        <taxon>Rhizobiaceae</taxon>
        <taxon>Rhizobium/Agrobacterium group</taxon>
        <taxon>Rhizobium</taxon>
    </lineage>
</organism>
<protein>
    <submittedName>
        <fullName evidence="1">Uncharacterized protein</fullName>
    </submittedName>
</protein>
<sequence length="60" mass="6707">MEIGPRRLVKAAIQYRLQGQWRAYARSIQLTEVTLGDVTEAIWTLVEPSCARLIASSSSD</sequence>
<reference evidence="1" key="1">
    <citation type="submission" date="2013-11" db="EMBL/GenBank/DDBJ databases">
        <title>Draft genome sequence of the broad-host-range Rhizobium sp. LPU83 strain, a member of the low-genetic diversity Oregon-like Rhizobium sp. group.</title>
        <authorList>
            <person name="Wibberg D."/>
            <person name="Puehler A."/>
            <person name="Schlueter A."/>
        </authorList>
    </citation>
    <scope>NUCLEOTIDE SEQUENCE [LARGE SCALE GENOMIC DNA]</scope>
    <source>
        <strain evidence="1">LPU83</strain>
        <plasmid evidence="1">pLPU83c</plasmid>
    </source>
</reference>
<dbReference type="Proteomes" id="UP000019443">
    <property type="component" value="Plasmid pLPU83c"/>
</dbReference>
<dbReference type="AlphaFoldDB" id="W6S370"/>
<accession>W6S370</accession>
<evidence type="ECO:0000313" key="2">
    <source>
        <dbReference type="Proteomes" id="UP000019443"/>
    </source>
</evidence>
<name>W6S370_9HYPH</name>
<dbReference type="KEGG" id="rhl:LPU83_pLPU83c_0259"/>